<feature type="region of interest" description="Disordered" evidence="7">
    <location>
        <begin position="34"/>
        <end position="82"/>
    </location>
</feature>
<proteinExistence type="inferred from homology"/>
<comment type="caution">
    <text evidence="10">The sequence shown here is derived from an EMBL/GenBank/DDBJ whole genome shotgun (WGS) entry which is preliminary data.</text>
</comment>
<gene>
    <name evidence="10" type="ORF">WDZ17_01705</name>
</gene>
<sequence>MQPEHRSTARPGRRSRVAVLLPSLALVAVLGACGQEDDPGASPTTVGPTTGPTGPTEAPSPTAATQEPAQPTSTSTAGSVPADFSAELSVAYDDGTGTAQTYDLTCDGPQASGTAPDPAGACEALATAGEDALQPLPGDVRCTQVFGGSQTATVSGTVDGEPVSADLARADGCEIDRWDALVPLVPAADS</sequence>
<organism evidence="10 11">
    <name type="scientific">Pseudokineococcus basanitobsidens</name>
    <dbReference type="NCBI Taxonomy" id="1926649"/>
    <lineage>
        <taxon>Bacteria</taxon>
        <taxon>Bacillati</taxon>
        <taxon>Actinomycetota</taxon>
        <taxon>Actinomycetes</taxon>
        <taxon>Kineosporiales</taxon>
        <taxon>Kineosporiaceae</taxon>
        <taxon>Pseudokineococcus</taxon>
    </lineage>
</organism>
<keyword evidence="6" id="KW-1015">Disulfide bond</keyword>
<keyword evidence="11" id="KW-1185">Reference proteome</keyword>
<comment type="similarity">
    <text evidence="2">Belongs to the protease inhibitor I16 (SSI) family.</text>
</comment>
<evidence type="ECO:0000256" key="8">
    <source>
        <dbReference type="SAM" id="SignalP"/>
    </source>
</evidence>
<dbReference type="SUPFAM" id="SSF55399">
    <property type="entry name" value="Subtilisin inhibitor"/>
    <property type="match status" value="1"/>
</dbReference>
<dbReference type="EMBL" id="JBBIAA010000001">
    <property type="protein sequence ID" value="MEJ5944012.1"/>
    <property type="molecule type" value="Genomic_DNA"/>
</dbReference>
<evidence type="ECO:0000256" key="6">
    <source>
        <dbReference type="ARBA" id="ARBA00023157"/>
    </source>
</evidence>
<evidence type="ECO:0000313" key="11">
    <source>
        <dbReference type="Proteomes" id="UP001387100"/>
    </source>
</evidence>
<dbReference type="Pfam" id="PF00720">
    <property type="entry name" value="SSI"/>
    <property type="match status" value="1"/>
</dbReference>
<evidence type="ECO:0000256" key="3">
    <source>
        <dbReference type="ARBA" id="ARBA00022525"/>
    </source>
</evidence>
<protein>
    <submittedName>
        <fullName evidence="10">SSI family serine proteinase inhibitor</fullName>
    </submittedName>
</protein>
<evidence type="ECO:0000256" key="1">
    <source>
        <dbReference type="ARBA" id="ARBA00004613"/>
    </source>
</evidence>
<name>A0ABU8RG05_9ACTN</name>
<evidence type="ECO:0000256" key="4">
    <source>
        <dbReference type="ARBA" id="ARBA00022690"/>
    </source>
</evidence>
<reference evidence="10 11" key="1">
    <citation type="journal article" date="2017" name="Int. J. Syst. Evol. Microbiol.">
        <title>Pseudokineococcus basanitobsidens sp. nov., isolated from volcanic rock.</title>
        <authorList>
            <person name="Lee D.W."/>
            <person name="Park M.Y."/>
            <person name="Kim J.J."/>
            <person name="Kim B.S."/>
        </authorList>
    </citation>
    <scope>NUCLEOTIDE SEQUENCE [LARGE SCALE GENOMIC DNA]</scope>
    <source>
        <strain evidence="10 11">DSM 103726</strain>
    </source>
</reference>
<evidence type="ECO:0000256" key="7">
    <source>
        <dbReference type="SAM" id="MobiDB-lite"/>
    </source>
</evidence>
<accession>A0ABU8RG05</accession>
<feature type="chain" id="PRO_5046748663" evidence="8">
    <location>
        <begin position="35"/>
        <end position="190"/>
    </location>
</feature>
<dbReference type="InterPro" id="IPR023549">
    <property type="entry name" value="Subtilisin_inhibitor"/>
</dbReference>
<dbReference type="Proteomes" id="UP001387100">
    <property type="component" value="Unassembled WGS sequence"/>
</dbReference>
<feature type="signal peptide" evidence="8">
    <location>
        <begin position="1"/>
        <end position="34"/>
    </location>
</feature>
<evidence type="ECO:0000256" key="2">
    <source>
        <dbReference type="ARBA" id="ARBA00010472"/>
    </source>
</evidence>
<keyword evidence="8" id="KW-0732">Signal</keyword>
<evidence type="ECO:0000259" key="9">
    <source>
        <dbReference type="Pfam" id="PF00720"/>
    </source>
</evidence>
<evidence type="ECO:0000313" key="10">
    <source>
        <dbReference type="EMBL" id="MEJ5944012.1"/>
    </source>
</evidence>
<feature type="compositionally biased region" description="Low complexity" evidence="7">
    <location>
        <begin position="40"/>
        <end position="74"/>
    </location>
</feature>
<keyword evidence="5" id="KW-0722">Serine protease inhibitor</keyword>
<evidence type="ECO:0000256" key="5">
    <source>
        <dbReference type="ARBA" id="ARBA00022900"/>
    </source>
</evidence>
<keyword evidence="4" id="KW-0646">Protease inhibitor</keyword>
<dbReference type="PROSITE" id="PS51257">
    <property type="entry name" value="PROKAR_LIPOPROTEIN"/>
    <property type="match status" value="1"/>
</dbReference>
<comment type="subcellular location">
    <subcellularLocation>
        <location evidence="1">Secreted</location>
    </subcellularLocation>
</comment>
<feature type="domain" description="Subtilisin inhibitor" evidence="9">
    <location>
        <begin position="99"/>
        <end position="164"/>
    </location>
</feature>
<dbReference type="InterPro" id="IPR036819">
    <property type="entry name" value="Subtilisin_inhibitor-like_sf"/>
</dbReference>
<dbReference type="RefSeq" id="WP_339573402.1">
    <property type="nucleotide sequence ID" value="NZ_JBBIAA010000001.1"/>
</dbReference>
<dbReference type="Gene3D" id="3.30.350.10">
    <property type="entry name" value="Subtilisin inhibitor-like"/>
    <property type="match status" value="1"/>
</dbReference>
<keyword evidence="3" id="KW-0964">Secreted</keyword>